<dbReference type="PIRSF" id="PIRSF002419">
    <property type="entry name" value="Tetraspanin"/>
    <property type="match status" value="1"/>
</dbReference>
<organism evidence="8">
    <name type="scientific">Arion vulgaris</name>
    <dbReference type="NCBI Taxonomy" id="1028688"/>
    <lineage>
        <taxon>Eukaryota</taxon>
        <taxon>Metazoa</taxon>
        <taxon>Spiralia</taxon>
        <taxon>Lophotrochozoa</taxon>
        <taxon>Mollusca</taxon>
        <taxon>Gastropoda</taxon>
        <taxon>Heterobranchia</taxon>
        <taxon>Euthyneura</taxon>
        <taxon>Panpulmonata</taxon>
        <taxon>Eupulmonata</taxon>
        <taxon>Stylommatophora</taxon>
        <taxon>Helicina</taxon>
        <taxon>Arionoidea</taxon>
        <taxon>Arionidae</taxon>
        <taxon>Arion</taxon>
    </lineage>
</organism>
<dbReference type="InterPro" id="IPR008952">
    <property type="entry name" value="Tetraspanin_EC2_sf"/>
</dbReference>
<evidence type="ECO:0000256" key="4">
    <source>
        <dbReference type="ARBA" id="ARBA00022989"/>
    </source>
</evidence>
<comment type="similarity">
    <text evidence="2 7">Belongs to the tetraspanin (TM4SF) family.</text>
</comment>
<feature type="transmembrane region" description="Helical" evidence="7">
    <location>
        <begin position="68"/>
        <end position="93"/>
    </location>
</feature>
<feature type="transmembrane region" description="Helical" evidence="7">
    <location>
        <begin position="105"/>
        <end position="129"/>
    </location>
</feature>
<evidence type="ECO:0000256" key="6">
    <source>
        <dbReference type="PIRSR" id="PIRSR002419-1"/>
    </source>
</evidence>
<name>A0A0B7A9D2_9EUPU</name>
<dbReference type="GO" id="GO:0005886">
    <property type="term" value="C:plasma membrane"/>
    <property type="evidence" value="ECO:0007669"/>
    <property type="project" value="TreeGrafter"/>
</dbReference>
<evidence type="ECO:0000256" key="3">
    <source>
        <dbReference type="ARBA" id="ARBA00022692"/>
    </source>
</evidence>
<feature type="transmembrane region" description="Helical" evidence="7">
    <location>
        <begin position="38"/>
        <end position="56"/>
    </location>
</feature>
<dbReference type="PANTHER" id="PTHR19282">
    <property type="entry name" value="TETRASPANIN"/>
    <property type="match status" value="1"/>
</dbReference>
<dbReference type="InterPro" id="IPR018499">
    <property type="entry name" value="Tetraspanin/Peripherin"/>
</dbReference>
<feature type="disulfide bond" evidence="6">
    <location>
        <begin position="168"/>
        <end position="205"/>
    </location>
</feature>
<keyword evidence="4 7" id="KW-1133">Transmembrane helix</keyword>
<keyword evidence="6" id="KW-1015">Disulfide bond</keyword>
<dbReference type="SUPFAM" id="SSF48652">
    <property type="entry name" value="Tetraspanin"/>
    <property type="match status" value="1"/>
</dbReference>
<dbReference type="Pfam" id="PF00335">
    <property type="entry name" value="Tetraspanin"/>
    <property type="match status" value="1"/>
</dbReference>
<sequence>MTRNNSGSYNERTRLQGQKDDYSEIGICTKYTLFLENFLLLIAGIGLTTLGTYLLVIKQKKVYDIIDLLLDPVCILCFAGAVTTVICFIGSVGALRENTCFLKTYHIILCVVILAELTIAVLMFVSYYVPEAKNKVFPSDTFKQAIIRYRDDPDMQHLIDSLQSDLNCCGVSDNDQGFMDWNENIYFNCSNDNQSPERCFVPYSCCKRVTGDKINYRCGADMLQVTVDGDVVPNEANTYLINKDGCIKAIGDWINDHVLILGGILLGILVPQIIVVILTRNLIGMILLQKSKW</sequence>
<keyword evidence="3 7" id="KW-0812">Transmembrane</keyword>
<dbReference type="PANTHER" id="PTHR19282:SF544">
    <property type="entry name" value="TETRASPANIN"/>
    <property type="match status" value="1"/>
</dbReference>
<evidence type="ECO:0000256" key="7">
    <source>
        <dbReference type="RuleBase" id="RU361218"/>
    </source>
</evidence>
<protein>
    <recommendedName>
        <fullName evidence="7">Tetraspanin</fullName>
    </recommendedName>
</protein>
<accession>A0A0B7A9D2</accession>
<feature type="disulfide bond" evidence="6">
    <location>
        <begin position="169"/>
        <end position="189"/>
    </location>
</feature>
<reference evidence="8" key="1">
    <citation type="submission" date="2014-12" db="EMBL/GenBank/DDBJ databases">
        <title>Insight into the proteome of Arion vulgaris.</title>
        <authorList>
            <person name="Aradska J."/>
            <person name="Bulat T."/>
            <person name="Smidak R."/>
            <person name="Sarate P."/>
            <person name="Gangsoo J."/>
            <person name="Sialana F."/>
            <person name="Bilban M."/>
            <person name="Lubec G."/>
        </authorList>
    </citation>
    <scope>NUCLEOTIDE SEQUENCE</scope>
    <source>
        <tissue evidence="8">Skin</tissue>
    </source>
</reference>
<evidence type="ECO:0000313" key="8">
    <source>
        <dbReference type="EMBL" id="CEK76580.1"/>
    </source>
</evidence>
<dbReference type="Gene3D" id="1.10.1450.10">
    <property type="entry name" value="Tetraspanin"/>
    <property type="match status" value="1"/>
</dbReference>
<evidence type="ECO:0000256" key="5">
    <source>
        <dbReference type="ARBA" id="ARBA00023136"/>
    </source>
</evidence>
<dbReference type="InterPro" id="IPR000301">
    <property type="entry name" value="Tetraspanin_animals"/>
</dbReference>
<dbReference type="PRINTS" id="PR00259">
    <property type="entry name" value="TMFOUR"/>
</dbReference>
<comment type="subcellular location">
    <subcellularLocation>
        <location evidence="1 7">Membrane</location>
        <topology evidence="1 7">Multi-pass membrane protein</topology>
    </subcellularLocation>
</comment>
<feature type="transmembrane region" description="Helical" evidence="7">
    <location>
        <begin position="258"/>
        <end position="283"/>
    </location>
</feature>
<evidence type="ECO:0000256" key="2">
    <source>
        <dbReference type="ARBA" id="ARBA00006840"/>
    </source>
</evidence>
<gene>
    <name evidence="8" type="primary">ORF100576</name>
</gene>
<dbReference type="EMBL" id="HACG01029715">
    <property type="protein sequence ID" value="CEK76580.1"/>
    <property type="molecule type" value="Transcribed_RNA"/>
</dbReference>
<keyword evidence="5 7" id="KW-0472">Membrane</keyword>
<evidence type="ECO:0000256" key="1">
    <source>
        <dbReference type="ARBA" id="ARBA00004141"/>
    </source>
</evidence>
<proteinExistence type="inferred from homology"/>
<dbReference type="AlphaFoldDB" id="A0A0B7A9D2"/>